<keyword evidence="4 5" id="KW-0472">Membrane</keyword>
<dbReference type="HAMAP" id="MF_01361">
    <property type="entry name" value="UPF0391"/>
    <property type="match status" value="1"/>
</dbReference>
<reference evidence="6 7" key="1">
    <citation type="submission" date="2020-06" db="EMBL/GenBank/DDBJ databases">
        <title>NJ-3-1, isolated from saline soil.</title>
        <authorList>
            <person name="Cui H.L."/>
            <person name="Shi X."/>
        </authorList>
    </citation>
    <scope>NUCLEOTIDE SEQUENCE [LARGE SCALE GENOMIC DNA]</scope>
    <source>
        <strain evidence="6 7">NJ-3-1</strain>
    </source>
</reference>
<protein>
    <recommendedName>
        <fullName evidence="5">UPF0391 membrane protein HUG12_01315</fullName>
    </recommendedName>
</protein>
<dbReference type="KEGG" id="halu:HUG12_01315"/>
<sequence length="71" mass="7197">MSATTAALSAVTVAATPLQAGGDLLWLAIVFFVLALLAGVAGFGGVAGMSMEIARILVFVFIVLAIITFLL</sequence>
<organism evidence="6 7">
    <name type="scientific">Halorarum salinum</name>
    <dbReference type="NCBI Taxonomy" id="2743089"/>
    <lineage>
        <taxon>Archaea</taxon>
        <taxon>Methanobacteriati</taxon>
        <taxon>Methanobacteriota</taxon>
        <taxon>Stenosarchaea group</taxon>
        <taxon>Halobacteria</taxon>
        <taxon>Halobacteriales</taxon>
        <taxon>Haloferacaceae</taxon>
        <taxon>Halorarum</taxon>
    </lineage>
</organism>
<accession>A0A7D5QAP4</accession>
<feature type="transmembrane region" description="Helical" evidence="5">
    <location>
        <begin position="53"/>
        <end position="70"/>
    </location>
</feature>
<dbReference type="NCBIfam" id="NF010229">
    <property type="entry name" value="PRK13682.1-4"/>
    <property type="match status" value="1"/>
</dbReference>
<dbReference type="GO" id="GO:0005886">
    <property type="term" value="C:plasma membrane"/>
    <property type="evidence" value="ECO:0007669"/>
    <property type="project" value="UniProtKB-UniRule"/>
</dbReference>
<dbReference type="EMBL" id="CP058579">
    <property type="protein sequence ID" value="QLG60461.1"/>
    <property type="molecule type" value="Genomic_DNA"/>
</dbReference>
<keyword evidence="2 5" id="KW-0812">Transmembrane</keyword>
<dbReference type="RefSeq" id="WP_179267047.1">
    <property type="nucleotide sequence ID" value="NZ_CP058579.1"/>
</dbReference>
<evidence type="ECO:0000256" key="5">
    <source>
        <dbReference type="HAMAP-Rule" id="MF_01361"/>
    </source>
</evidence>
<dbReference type="InterPro" id="IPR009760">
    <property type="entry name" value="DUF1328"/>
</dbReference>
<keyword evidence="1 5" id="KW-1003">Cell membrane</keyword>
<dbReference type="GeneID" id="56036056"/>
<evidence type="ECO:0000256" key="3">
    <source>
        <dbReference type="ARBA" id="ARBA00022989"/>
    </source>
</evidence>
<feature type="transmembrane region" description="Helical" evidence="5">
    <location>
        <begin position="25"/>
        <end position="46"/>
    </location>
</feature>
<evidence type="ECO:0000256" key="2">
    <source>
        <dbReference type="ARBA" id="ARBA00022692"/>
    </source>
</evidence>
<evidence type="ECO:0000256" key="1">
    <source>
        <dbReference type="ARBA" id="ARBA00022475"/>
    </source>
</evidence>
<keyword evidence="7" id="KW-1185">Reference proteome</keyword>
<gene>
    <name evidence="6" type="ORF">HUG12_01315</name>
</gene>
<keyword evidence="3 5" id="KW-1133">Transmembrane helix</keyword>
<proteinExistence type="inferred from homology"/>
<name>A0A7D5QAP4_9EURY</name>
<dbReference type="Pfam" id="PF07043">
    <property type="entry name" value="DUF1328"/>
    <property type="match status" value="1"/>
</dbReference>
<comment type="similarity">
    <text evidence="5">Belongs to the UPF0391 family.</text>
</comment>
<dbReference type="AlphaFoldDB" id="A0A7D5QAP4"/>
<dbReference type="Proteomes" id="UP000509626">
    <property type="component" value="Chromosome"/>
</dbReference>
<evidence type="ECO:0000256" key="4">
    <source>
        <dbReference type="ARBA" id="ARBA00023136"/>
    </source>
</evidence>
<evidence type="ECO:0000313" key="6">
    <source>
        <dbReference type="EMBL" id="QLG60461.1"/>
    </source>
</evidence>
<comment type="caution">
    <text evidence="5">Lacks conserved residue(s) required for the propagation of feature annotation.</text>
</comment>
<evidence type="ECO:0000313" key="7">
    <source>
        <dbReference type="Proteomes" id="UP000509626"/>
    </source>
</evidence>